<protein>
    <submittedName>
        <fullName evidence="1">Substrate-binding periplasmic protein</fullName>
    </submittedName>
</protein>
<organism evidence="1 2">
    <name type="scientific">Piscinibacterium candidicorallinum</name>
    <dbReference type="NCBI Taxonomy" id="1793872"/>
    <lineage>
        <taxon>Bacteria</taxon>
        <taxon>Pseudomonadati</taxon>
        <taxon>Pseudomonadota</taxon>
        <taxon>Betaproteobacteria</taxon>
        <taxon>Burkholderiales</taxon>
        <taxon>Piscinibacterium</taxon>
    </lineage>
</organism>
<dbReference type="Proteomes" id="UP001595556">
    <property type="component" value="Unassembled WGS sequence"/>
</dbReference>
<dbReference type="EMBL" id="JBHRTI010000004">
    <property type="protein sequence ID" value="MFC3148304.1"/>
    <property type="molecule type" value="Genomic_DNA"/>
</dbReference>
<accession>A0ABV7H315</accession>
<sequence>MLKLLQRFVLVIAGLGAWPAWASHDPLHLSFPENPPLSYTNGAGPRGLFIEALRQRSASTNLVLSFESRPPKRILAEIEANRSPICSVGWYRTAEREAFAKFSRPIYRDRAITIVSALPASTFAEAGSLSVLLARGTYRIGAISGLSYGPEVDRILAGHQSMVMRPTVTVEQLLRMVVAGRVPLAVATEEHLNWFLEREPGDTRLTRLALSDLPKTGPQRYIMCSRRTPDELIKRIDALIGDGLVPGHN</sequence>
<evidence type="ECO:0000313" key="1">
    <source>
        <dbReference type="EMBL" id="MFC3148304.1"/>
    </source>
</evidence>
<reference evidence="2" key="1">
    <citation type="journal article" date="2019" name="Int. J. Syst. Evol. Microbiol.">
        <title>The Global Catalogue of Microorganisms (GCM) 10K type strain sequencing project: providing services to taxonomists for standard genome sequencing and annotation.</title>
        <authorList>
            <consortium name="The Broad Institute Genomics Platform"/>
            <consortium name="The Broad Institute Genome Sequencing Center for Infectious Disease"/>
            <person name="Wu L."/>
            <person name="Ma J."/>
        </authorList>
    </citation>
    <scope>NUCLEOTIDE SEQUENCE [LARGE SCALE GENOMIC DNA]</scope>
    <source>
        <strain evidence="2">KCTC 52168</strain>
    </source>
</reference>
<evidence type="ECO:0000313" key="2">
    <source>
        <dbReference type="Proteomes" id="UP001595556"/>
    </source>
</evidence>
<name>A0ABV7H315_9BURK</name>
<proteinExistence type="predicted"/>
<dbReference type="RefSeq" id="WP_377304108.1">
    <property type="nucleotide sequence ID" value="NZ_CP180191.1"/>
</dbReference>
<dbReference type="Gene3D" id="3.40.190.10">
    <property type="entry name" value="Periplasmic binding protein-like II"/>
    <property type="match status" value="2"/>
</dbReference>
<gene>
    <name evidence="1" type="ORF">ACFOEN_11690</name>
</gene>
<dbReference type="SUPFAM" id="SSF53850">
    <property type="entry name" value="Periplasmic binding protein-like II"/>
    <property type="match status" value="1"/>
</dbReference>
<keyword evidence="2" id="KW-1185">Reference proteome</keyword>
<comment type="caution">
    <text evidence="1">The sequence shown here is derived from an EMBL/GenBank/DDBJ whole genome shotgun (WGS) entry which is preliminary data.</text>
</comment>